<dbReference type="AlphaFoldDB" id="A0A0C1UIS0"/>
<dbReference type="PANTHER" id="PTHR43540">
    <property type="entry name" value="PEROXYUREIDOACRYLATE/UREIDOACRYLATE AMIDOHYDROLASE-RELATED"/>
    <property type="match status" value="1"/>
</dbReference>
<dbReference type="SUPFAM" id="SSF52499">
    <property type="entry name" value="Isochorismatase-like hydrolases"/>
    <property type="match status" value="1"/>
</dbReference>
<dbReference type="Gene3D" id="3.40.50.850">
    <property type="entry name" value="Isochorismatase-like"/>
    <property type="match status" value="1"/>
</dbReference>
<dbReference type="OrthoDB" id="257098at2"/>
<feature type="domain" description="Isochorismatase-like" evidence="3">
    <location>
        <begin position="3"/>
        <end position="137"/>
    </location>
</feature>
<keyword evidence="5" id="KW-1185">Reference proteome</keyword>
<organism evidence="4 5">
    <name type="scientific">Clostridium argentinense CDC 2741</name>
    <dbReference type="NCBI Taxonomy" id="1418104"/>
    <lineage>
        <taxon>Bacteria</taxon>
        <taxon>Bacillati</taxon>
        <taxon>Bacillota</taxon>
        <taxon>Clostridia</taxon>
        <taxon>Eubacteriales</taxon>
        <taxon>Clostridiaceae</taxon>
        <taxon>Clostridium</taxon>
    </lineage>
</organism>
<name>A0A0C1UIS0_9CLOT</name>
<protein>
    <submittedName>
        <fullName evidence="4">Isochorismatase family protein</fullName>
    </submittedName>
</protein>
<comment type="similarity">
    <text evidence="1">Belongs to the isochorismatase family.</text>
</comment>
<dbReference type="Proteomes" id="UP000031366">
    <property type="component" value="Unassembled WGS sequence"/>
</dbReference>
<accession>A0A0C1UIS0</accession>
<dbReference type="Pfam" id="PF00857">
    <property type="entry name" value="Isochorismatase"/>
    <property type="match status" value="1"/>
</dbReference>
<evidence type="ECO:0000313" key="4">
    <source>
        <dbReference type="EMBL" id="KIE47200.1"/>
    </source>
</evidence>
<reference evidence="4 5" key="1">
    <citation type="journal article" date="2015" name="Infect. Genet. Evol.">
        <title>Genomic sequences of six botulinum neurotoxin-producing strains representing three clostridial species illustrate the mobility and diversity of botulinum neurotoxin genes.</title>
        <authorList>
            <person name="Smith T.J."/>
            <person name="Hill K.K."/>
            <person name="Xie G."/>
            <person name="Foley B.T."/>
            <person name="Williamson C.H."/>
            <person name="Foster J.T."/>
            <person name="Johnson S.L."/>
            <person name="Chertkov O."/>
            <person name="Teshima H."/>
            <person name="Gibbons H.S."/>
            <person name="Johnsky L.A."/>
            <person name="Karavis M.A."/>
            <person name="Smith L.A."/>
        </authorList>
    </citation>
    <scope>NUCLEOTIDE SEQUENCE [LARGE SCALE GENOMIC DNA]</scope>
    <source>
        <strain evidence="4 5">CDC 2741</strain>
    </source>
</reference>
<evidence type="ECO:0000256" key="2">
    <source>
        <dbReference type="ARBA" id="ARBA00022801"/>
    </source>
</evidence>
<gene>
    <name evidence="4" type="ORF">U732_1421</name>
</gene>
<evidence type="ECO:0000313" key="5">
    <source>
        <dbReference type="Proteomes" id="UP000031366"/>
    </source>
</evidence>
<dbReference type="STRING" id="29341.RSJ17_13115"/>
<evidence type="ECO:0000259" key="3">
    <source>
        <dbReference type="Pfam" id="PF00857"/>
    </source>
</evidence>
<proteinExistence type="inferred from homology"/>
<evidence type="ECO:0000256" key="1">
    <source>
        <dbReference type="ARBA" id="ARBA00006336"/>
    </source>
</evidence>
<dbReference type="InterPro" id="IPR050272">
    <property type="entry name" value="Isochorismatase-like_hydrls"/>
</dbReference>
<sequence>MRALLVLDMQKYILGQKDFGEEKDKIKNLIHIFREKGEIVIFTRHIETIKESPFNKNNNSSEIHEEFNNLYDYVIEKTTLSAFYKTNLEKVLKAENIDELIVTGFNTEYCCMFTSIAAFDRGYNVTFIQDATGTVNSGEIYGVKGIDIKNFLGSIMSLSNAIKVLGYDEFLNKQK</sequence>
<dbReference type="RefSeq" id="WP_039632399.1">
    <property type="nucleotide sequence ID" value="NZ_AYSO01000015.1"/>
</dbReference>
<dbReference type="EMBL" id="AYSO01000015">
    <property type="protein sequence ID" value="KIE47200.1"/>
    <property type="molecule type" value="Genomic_DNA"/>
</dbReference>
<dbReference type="PANTHER" id="PTHR43540:SF6">
    <property type="entry name" value="ISOCHORISMATASE-LIKE DOMAIN-CONTAINING PROTEIN"/>
    <property type="match status" value="1"/>
</dbReference>
<keyword evidence="2" id="KW-0378">Hydrolase</keyword>
<dbReference type="InterPro" id="IPR000868">
    <property type="entry name" value="Isochorismatase-like_dom"/>
</dbReference>
<dbReference type="GO" id="GO:0016787">
    <property type="term" value="F:hydrolase activity"/>
    <property type="evidence" value="ECO:0007669"/>
    <property type="project" value="UniProtKB-KW"/>
</dbReference>
<dbReference type="CDD" id="cd00431">
    <property type="entry name" value="cysteine_hydrolases"/>
    <property type="match status" value="1"/>
</dbReference>
<dbReference type="InterPro" id="IPR036380">
    <property type="entry name" value="Isochorismatase-like_sf"/>
</dbReference>
<comment type="caution">
    <text evidence="4">The sequence shown here is derived from an EMBL/GenBank/DDBJ whole genome shotgun (WGS) entry which is preliminary data.</text>
</comment>